<name>A0A8H5CE03_9AGAR</name>
<gene>
    <name evidence="1" type="ORF">D9758_016375</name>
</gene>
<reference evidence="1 2" key="1">
    <citation type="journal article" date="2020" name="ISME J.">
        <title>Uncovering the hidden diversity of litter-decomposition mechanisms in mushroom-forming fungi.</title>
        <authorList>
            <person name="Floudas D."/>
            <person name="Bentzer J."/>
            <person name="Ahren D."/>
            <person name="Johansson T."/>
            <person name="Persson P."/>
            <person name="Tunlid A."/>
        </authorList>
    </citation>
    <scope>NUCLEOTIDE SEQUENCE [LARGE SCALE GENOMIC DNA]</scope>
    <source>
        <strain evidence="1 2">CBS 291.85</strain>
    </source>
</reference>
<keyword evidence="2" id="KW-1185">Reference proteome</keyword>
<accession>A0A8H5CE03</accession>
<dbReference type="AlphaFoldDB" id="A0A8H5CE03"/>
<evidence type="ECO:0000313" key="1">
    <source>
        <dbReference type="EMBL" id="KAF5339504.1"/>
    </source>
</evidence>
<dbReference type="EMBL" id="JAACJM010000184">
    <property type="protein sequence ID" value="KAF5339504.1"/>
    <property type="molecule type" value="Genomic_DNA"/>
</dbReference>
<organism evidence="1 2">
    <name type="scientific">Tetrapyrgos nigripes</name>
    <dbReference type="NCBI Taxonomy" id="182062"/>
    <lineage>
        <taxon>Eukaryota</taxon>
        <taxon>Fungi</taxon>
        <taxon>Dikarya</taxon>
        <taxon>Basidiomycota</taxon>
        <taxon>Agaricomycotina</taxon>
        <taxon>Agaricomycetes</taxon>
        <taxon>Agaricomycetidae</taxon>
        <taxon>Agaricales</taxon>
        <taxon>Marasmiineae</taxon>
        <taxon>Marasmiaceae</taxon>
        <taxon>Tetrapyrgos</taxon>
    </lineage>
</organism>
<comment type="caution">
    <text evidence="1">The sequence shown here is derived from an EMBL/GenBank/DDBJ whole genome shotgun (WGS) entry which is preliminary data.</text>
</comment>
<proteinExistence type="predicted"/>
<dbReference type="Proteomes" id="UP000559256">
    <property type="component" value="Unassembled WGS sequence"/>
</dbReference>
<protein>
    <submittedName>
        <fullName evidence="1">Uncharacterized protein</fullName>
    </submittedName>
</protein>
<evidence type="ECO:0000313" key="2">
    <source>
        <dbReference type="Proteomes" id="UP000559256"/>
    </source>
</evidence>
<sequence length="119" mass="12877">MALDSPKSSDDYMDVDSSVMDGYSTPSAAANSEFHTVLAFSTASIDFGEDGMELDPQPTFCPMAVHTRSTRAGIFSGYPDCPSFHIQLPCCCPQSPWTTMTTTIVVRTLLGLVPLYLVL</sequence>